<dbReference type="EMBL" id="CAKLDI010000002">
    <property type="protein sequence ID" value="CAH0535656.1"/>
    <property type="molecule type" value="Genomic_DNA"/>
</dbReference>
<name>A0ABN8E241_9VIBR</name>
<evidence type="ECO:0000313" key="1">
    <source>
        <dbReference type="EMBL" id="CAH0535656.1"/>
    </source>
</evidence>
<dbReference type="RefSeq" id="WP_237468551.1">
    <property type="nucleotide sequence ID" value="NZ_CAKLDI010000002.1"/>
</dbReference>
<gene>
    <name evidence="1" type="ORF">VST7929_03163</name>
</gene>
<evidence type="ECO:0000313" key="2">
    <source>
        <dbReference type="Proteomes" id="UP000838672"/>
    </source>
</evidence>
<proteinExistence type="predicted"/>
<organism evidence="1 2">
    <name type="scientific">Vibrio stylophorae</name>
    <dbReference type="NCBI Taxonomy" id="659351"/>
    <lineage>
        <taxon>Bacteria</taxon>
        <taxon>Pseudomonadati</taxon>
        <taxon>Pseudomonadota</taxon>
        <taxon>Gammaproteobacteria</taxon>
        <taxon>Vibrionales</taxon>
        <taxon>Vibrionaceae</taxon>
        <taxon>Vibrio</taxon>
    </lineage>
</organism>
<comment type="caution">
    <text evidence="1">The sequence shown here is derived from an EMBL/GenBank/DDBJ whole genome shotgun (WGS) entry which is preliminary data.</text>
</comment>
<accession>A0ABN8E241</accession>
<reference evidence="1" key="1">
    <citation type="submission" date="2021-11" db="EMBL/GenBank/DDBJ databases">
        <authorList>
            <person name="Rodrigo-Torres L."/>
            <person name="Arahal R. D."/>
            <person name="Lucena T."/>
        </authorList>
    </citation>
    <scope>NUCLEOTIDE SEQUENCE</scope>
    <source>
        <strain evidence="1">CECT 7929</strain>
    </source>
</reference>
<keyword evidence="2" id="KW-1185">Reference proteome</keyword>
<dbReference type="Proteomes" id="UP000838672">
    <property type="component" value="Unassembled WGS sequence"/>
</dbReference>
<protein>
    <submittedName>
        <fullName evidence="1">Uncharacterized protein</fullName>
    </submittedName>
</protein>
<sequence>MTDELGTLREYIEKWIVEERNHIFKYTSPFISPNSTEAKAVFLEYDRATSKARNHNHNYNVASSCSPYGYVEVKEFPEPTLNEFVVDKLKKFHNQSRSAYAESSILSNFCTYDEDGEREIDISDFEFIGETDHEVFKAWLMFNHLFDLSSQLIKRIEAKHYIGIHSHLKLIDDNFSFLRDGKKSYFQLKMDEDELNSWLINEVKSFKHQVEKKGLWKSLSTNPEKHFQRVFEAVLGRVSELYNVDISPEASAGSGIMDFKFSQGNESKICVELKLSQNPSVLKGLILQLEKYKESEKTDKGIYVILDSGNPSSSFAELKSYVQKLRNSGLSTEHIIFIDATEKPSASKL</sequence>